<accession>A0ABQ3C1W0</accession>
<dbReference type="InterPro" id="IPR036837">
    <property type="entry name" value="Cation_efflux_CTD_sf"/>
</dbReference>
<dbReference type="SUPFAM" id="SSF160240">
    <property type="entry name" value="Cation efflux protein cytoplasmic domain-like"/>
    <property type="match status" value="1"/>
</dbReference>
<evidence type="ECO:0000313" key="2">
    <source>
        <dbReference type="Proteomes" id="UP000624183"/>
    </source>
</evidence>
<protein>
    <recommendedName>
        <fullName evidence="3">Cation efflux family protein</fullName>
    </recommendedName>
</protein>
<comment type="caution">
    <text evidence="1">The sequence shown here is derived from an EMBL/GenBank/DDBJ whole genome shotgun (WGS) entry which is preliminary data.</text>
</comment>
<name>A0ABQ3C1W0_9ACTN</name>
<proteinExistence type="predicted"/>
<sequence>MAGSAADRRTRLAFRLGRDARDQLIGEAVDPELRRELVGSLMRQSEIDNVAELLTMRLGMDSVLVAARIDLAPGIDSERIEEVSMRIREAMAGRWPQADQVFLDVTNAPPRAGL</sequence>
<reference evidence="2" key="1">
    <citation type="journal article" date="2019" name="Int. J. Syst. Evol. Microbiol.">
        <title>The Global Catalogue of Microorganisms (GCM) 10K type strain sequencing project: providing services to taxonomists for standard genome sequencing and annotation.</title>
        <authorList>
            <consortium name="The Broad Institute Genomics Platform"/>
            <consortium name="The Broad Institute Genome Sequencing Center for Infectious Disease"/>
            <person name="Wu L."/>
            <person name="Ma J."/>
        </authorList>
    </citation>
    <scope>NUCLEOTIDE SEQUENCE [LARGE SCALE GENOMIC DNA]</scope>
    <source>
        <strain evidence="2">JCM 4602</strain>
    </source>
</reference>
<dbReference type="EMBL" id="BMUW01000007">
    <property type="protein sequence ID" value="GGZ61137.1"/>
    <property type="molecule type" value="Genomic_DNA"/>
</dbReference>
<organism evidence="1 2">
    <name type="scientific">Streptomyces rubiginosohelvolus</name>
    <dbReference type="NCBI Taxonomy" id="67362"/>
    <lineage>
        <taxon>Bacteria</taxon>
        <taxon>Bacillati</taxon>
        <taxon>Actinomycetota</taxon>
        <taxon>Actinomycetes</taxon>
        <taxon>Kitasatosporales</taxon>
        <taxon>Streptomycetaceae</taxon>
        <taxon>Streptomyces</taxon>
    </lineage>
</organism>
<evidence type="ECO:0008006" key="3">
    <source>
        <dbReference type="Google" id="ProtNLM"/>
    </source>
</evidence>
<dbReference type="Proteomes" id="UP000624183">
    <property type="component" value="Unassembled WGS sequence"/>
</dbReference>
<gene>
    <name evidence="1" type="ORF">GCM10010328_39540</name>
</gene>
<evidence type="ECO:0000313" key="1">
    <source>
        <dbReference type="EMBL" id="GGZ61137.1"/>
    </source>
</evidence>
<keyword evidence="2" id="KW-1185">Reference proteome</keyword>